<dbReference type="SUPFAM" id="SSF158682">
    <property type="entry name" value="TerB-like"/>
    <property type="match status" value="1"/>
</dbReference>
<keyword evidence="2" id="KW-1185">Reference proteome</keyword>
<dbReference type="AlphaFoldDB" id="A0A239JGJ7"/>
<dbReference type="EMBL" id="FZPD01000003">
    <property type="protein sequence ID" value="SNT04722.1"/>
    <property type="molecule type" value="Genomic_DNA"/>
</dbReference>
<organism evidence="1 2">
    <name type="scientific">Ekhidna lutea</name>
    <dbReference type="NCBI Taxonomy" id="447679"/>
    <lineage>
        <taxon>Bacteria</taxon>
        <taxon>Pseudomonadati</taxon>
        <taxon>Bacteroidota</taxon>
        <taxon>Cytophagia</taxon>
        <taxon>Cytophagales</taxon>
        <taxon>Reichenbachiellaceae</taxon>
        <taxon>Ekhidna</taxon>
    </lineage>
</organism>
<dbReference type="Gene3D" id="1.10.3680.10">
    <property type="entry name" value="TerB-like"/>
    <property type="match status" value="1"/>
</dbReference>
<evidence type="ECO:0008006" key="3">
    <source>
        <dbReference type="Google" id="ProtNLM"/>
    </source>
</evidence>
<protein>
    <recommendedName>
        <fullName evidence="3">Tellurite resistance protein TerB</fullName>
    </recommendedName>
</protein>
<evidence type="ECO:0000313" key="2">
    <source>
        <dbReference type="Proteomes" id="UP000198393"/>
    </source>
</evidence>
<accession>A0A239JGJ7</accession>
<dbReference type="InterPro" id="IPR029024">
    <property type="entry name" value="TerB-like"/>
</dbReference>
<proteinExistence type="predicted"/>
<gene>
    <name evidence="1" type="ORF">SAMN05421640_2152</name>
</gene>
<reference evidence="1 2" key="1">
    <citation type="submission" date="2017-06" db="EMBL/GenBank/DDBJ databases">
        <authorList>
            <person name="Kim H.J."/>
            <person name="Triplett B.A."/>
        </authorList>
    </citation>
    <scope>NUCLEOTIDE SEQUENCE [LARGE SCALE GENOMIC DNA]</scope>
    <source>
        <strain evidence="1 2">DSM 19307</strain>
    </source>
</reference>
<evidence type="ECO:0000313" key="1">
    <source>
        <dbReference type="EMBL" id="SNT04722.1"/>
    </source>
</evidence>
<dbReference type="Proteomes" id="UP000198393">
    <property type="component" value="Unassembled WGS sequence"/>
</dbReference>
<sequence length="160" mass="18417">MLGLLLCTAHALKQYNNLFKTAIESNFPNIIRSHLNMLVQLARVDGVVVQEEIDLIKQIGKANGLSNEEISESFEDPSVIEGLETLNDDQRYDYLYNVVQLMKIDGRIYKEEIKFCARIASKLGYDEDVLREMMLKIYSDPHISTDKETLKAKIQTYLKK</sequence>
<name>A0A239JGJ7_EKHLU</name>
<dbReference type="CDD" id="cd07177">
    <property type="entry name" value="terB_like"/>
    <property type="match status" value="1"/>
</dbReference>